<dbReference type="InterPro" id="IPR036465">
    <property type="entry name" value="vWFA_dom_sf"/>
</dbReference>
<feature type="domain" description="Sushi" evidence="8">
    <location>
        <begin position="745"/>
        <end position="811"/>
    </location>
</feature>
<proteinExistence type="predicted"/>
<evidence type="ECO:0000256" key="1">
    <source>
        <dbReference type="ARBA" id="ARBA00022729"/>
    </source>
</evidence>
<feature type="domain" description="Sushi" evidence="8">
    <location>
        <begin position="473"/>
        <end position="539"/>
    </location>
</feature>
<evidence type="ECO:0000256" key="2">
    <source>
        <dbReference type="ARBA" id="ARBA00022737"/>
    </source>
</evidence>
<feature type="domain" description="VWFA" evidence="7">
    <location>
        <begin position="1767"/>
        <end position="1946"/>
    </location>
</feature>
<dbReference type="CDD" id="cd01450">
    <property type="entry name" value="vWFA_subfamily_ECM"/>
    <property type="match status" value="1"/>
</dbReference>
<feature type="domain" description="Sushi" evidence="8">
    <location>
        <begin position="1357"/>
        <end position="1422"/>
    </location>
</feature>
<accession>A0ABP0H169</accession>
<feature type="domain" description="Sushi" evidence="8">
    <location>
        <begin position="405"/>
        <end position="471"/>
    </location>
</feature>
<keyword evidence="10" id="KW-1185">Reference proteome</keyword>
<feature type="disulfide bond" evidence="4">
    <location>
        <begin position="1700"/>
        <end position="1743"/>
    </location>
</feature>
<dbReference type="PANTHER" id="PTHR45656">
    <property type="entry name" value="PROTEIN CBR-CLEC-78"/>
    <property type="match status" value="1"/>
</dbReference>
<dbReference type="InterPro" id="IPR045860">
    <property type="entry name" value="Snake_toxin-like_sf"/>
</dbReference>
<feature type="domain" description="Sushi" evidence="8">
    <location>
        <begin position="144"/>
        <end position="197"/>
    </location>
</feature>
<evidence type="ECO:0000259" key="7">
    <source>
        <dbReference type="PROSITE" id="PS50234"/>
    </source>
</evidence>
<dbReference type="PANTHER" id="PTHR45656:SF4">
    <property type="entry name" value="PROTEIN CBR-CLEC-78"/>
    <property type="match status" value="1"/>
</dbReference>
<keyword evidence="4" id="KW-0768">Sushi</keyword>
<protein>
    <submittedName>
        <fullName evidence="9">Uncharacterized protein</fullName>
    </submittedName>
</protein>
<comment type="caution">
    <text evidence="4">Lacks conserved residue(s) required for the propagation of feature annotation.</text>
</comment>
<evidence type="ECO:0000256" key="4">
    <source>
        <dbReference type="PROSITE-ProRule" id="PRU00302"/>
    </source>
</evidence>
<keyword evidence="1 6" id="KW-0732">Signal</keyword>
<evidence type="ECO:0000313" key="9">
    <source>
        <dbReference type="EMBL" id="CAK8697512.1"/>
    </source>
</evidence>
<keyword evidence="3 4" id="KW-1015">Disulfide bond</keyword>
<dbReference type="Pfam" id="PF00092">
    <property type="entry name" value="VWA"/>
    <property type="match status" value="1"/>
</dbReference>
<feature type="domain" description="Sushi" evidence="8">
    <location>
        <begin position="677"/>
        <end position="743"/>
    </location>
</feature>
<reference evidence="9 10" key="1">
    <citation type="submission" date="2024-02" db="EMBL/GenBank/DDBJ databases">
        <authorList>
            <person name="Daric V."/>
            <person name="Darras S."/>
        </authorList>
    </citation>
    <scope>NUCLEOTIDE SEQUENCE [LARGE SCALE GENOMIC DNA]</scope>
</reference>
<evidence type="ECO:0000313" key="10">
    <source>
        <dbReference type="Proteomes" id="UP001642483"/>
    </source>
</evidence>
<dbReference type="CDD" id="cd23539">
    <property type="entry name" value="TFP_LU_ECD_CinHb4_like"/>
    <property type="match status" value="1"/>
</dbReference>
<feature type="domain" description="Sushi" evidence="8">
    <location>
        <begin position="1628"/>
        <end position="1694"/>
    </location>
</feature>
<feature type="domain" description="Sushi" evidence="8">
    <location>
        <begin position="1221"/>
        <end position="1287"/>
    </location>
</feature>
<dbReference type="SUPFAM" id="SSF57535">
    <property type="entry name" value="Complement control module/SCR domain"/>
    <property type="match status" value="24"/>
</dbReference>
<dbReference type="SUPFAM" id="SSF57302">
    <property type="entry name" value="Snake toxin-like"/>
    <property type="match status" value="1"/>
</dbReference>
<evidence type="ECO:0000256" key="6">
    <source>
        <dbReference type="SAM" id="SignalP"/>
    </source>
</evidence>
<dbReference type="PROSITE" id="PS50923">
    <property type="entry name" value="SUSHI"/>
    <property type="match status" value="18"/>
</dbReference>
<feature type="domain" description="Sushi" evidence="8">
    <location>
        <begin position="1153"/>
        <end position="1219"/>
    </location>
</feature>
<feature type="signal peptide" evidence="6">
    <location>
        <begin position="1"/>
        <end position="20"/>
    </location>
</feature>
<dbReference type="SUPFAM" id="SSF53300">
    <property type="entry name" value="vWA-like"/>
    <property type="match status" value="1"/>
</dbReference>
<dbReference type="InterPro" id="IPR035976">
    <property type="entry name" value="Sushi/SCR/CCP_sf"/>
</dbReference>
<dbReference type="Pfam" id="PF00084">
    <property type="entry name" value="Sushi"/>
    <property type="match status" value="19"/>
</dbReference>
<dbReference type="InterPro" id="IPR002035">
    <property type="entry name" value="VWF_A"/>
</dbReference>
<feature type="domain" description="Sushi" evidence="8">
    <location>
        <begin position="949"/>
        <end position="1015"/>
    </location>
</feature>
<feature type="domain" description="Sushi" evidence="8">
    <location>
        <begin position="1424"/>
        <end position="1490"/>
    </location>
</feature>
<dbReference type="PRINTS" id="PR00453">
    <property type="entry name" value="VWFADOMAIN"/>
</dbReference>
<dbReference type="EMBL" id="CAWYQH010000163">
    <property type="protein sequence ID" value="CAK8697512.1"/>
    <property type="molecule type" value="Genomic_DNA"/>
</dbReference>
<dbReference type="SMART" id="SM00327">
    <property type="entry name" value="VWA"/>
    <property type="match status" value="1"/>
</dbReference>
<dbReference type="Proteomes" id="UP001642483">
    <property type="component" value="Unassembled WGS sequence"/>
</dbReference>
<feature type="domain" description="Sushi" evidence="8">
    <location>
        <begin position="813"/>
        <end position="879"/>
    </location>
</feature>
<gene>
    <name evidence="9" type="ORF">CVLEPA_LOCUS30721</name>
</gene>
<evidence type="ECO:0000256" key="3">
    <source>
        <dbReference type="ARBA" id="ARBA00023157"/>
    </source>
</evidence>
<dbReference type="InterPro" id="IPR051277">
    <property type="entry name" value="SEZ6_CSMD_C4BPB_Regulators"/>
</dbReference>
<feature type="domain" description="Sushi" evidence="8">
    <location>
        <begin position="609"/>
        <end position="675"/>
    </location>
</feature>
<keyword evidence="2" id="KW-0677">Repeat</keyword>
<dbReference type="CDD" id="cd00033">
    <property type="entry name" value="CCP"/>
    <property type="match status" value="20"/>
</dbReference>
<feature type="chain" id="PRO_5046533292" evidence="6">
    <location>
        <begin position="21"/>
        <end position="1960"/>
    </location>
</feature>
<dbReference type="InterPro" id="IPR000436">
    <property type="entry name" value="Sushi_SCR_CCP_dom"/>
</dbReference>
<organism evidence="9 10">
    <name type="scientific">Clavelina lepadiformis</name>
    <name type="common">Light-bulb sea squirt</name>
    <name type="synonym">Ascidia lepadiformis</name>
    <dbReference type="NCBI Taxonomy" id="159417"/>
    <lineage>
        <taxon>Eukaryota</taxon>
        <taxon>Metazoa</taxon>
        <taxon>Chordata</taxon>
        <taxon>Tunicata</taxon>
        <taxon>Ascidiacea</taxon>
        <taxon>Aplousobranchia</taxon>
        <taxon>Clavelinidae</taxon>
        <taxon>Clavelina</taxon>
    </lineage>
</organism>
<evidence type="ECO:0000259" key="8">
    <source>
        <dbReference type="PROSITE" id="PS50923"/>
    </source>
</evidence>
<dbReference type="Gene3D" id="3.40.50.410">
    <property type="entry name" value="von Willebrand factor, type A domain"/>
    <property type="match status" value="1"/>
</dbReference>
<feature type="domain" description="Sushi" evidence="8">
    <location>
        <begin position="199"/>
        <end position="266"/>
    </location>
</feature>
<dbReference type="SMART" id="SM00032">
    <property type="entry name" value="CCP"/>
    <property type="match status" value="24"/>
</dbReference>
<feature type="region of interest" description="Disordered" evidence="5">
    <location>
        <begin position="194"/>
        <end position="217"/>
    </location>
</feature>
<sequence>MRRTIIYFLLATFLCCKTKALVCWVCQNQPSNDHCLRNGGMKRCAAGQDACQNEIRKEHGVTRITKRCKQAHACGNNFAQNRQPAWEPTQCNNLEVADVSVCRCCCDTDQCNHPEQTCVGGLGNPYPTALPVCSALDTPQHGSKTCFPEGGNQHTLLETVCTFKCDKDYKLVGHQSSTCLLRNGRASFEHPSPSCKANPTCTPPHPPRWGKKSCDKDDKGRAPPGTFCTFSCNPGYILRGTRTAVCMRTANPTVAKFNNKPPQCRPNPICDRVIKPRFGNVKCSRLIPGGIPPRAVCSFSCTKGYRMVGKRLTTCKVGPIRTKASFNNPVPSCVPDPMCDILVTPSFGLKECTDERPRVPLETECLFSCKEGYLISGKPRSTCLMEEARNKPYFDNPAPSCIANPMCDIIGTPQNGEKICTQLEQKVTPGAVCNFRCKNGYILRGLGKSTCRENKNPLKSTFDNPVPICQANPTCAMIATPPNGRRTCTREGKTVRAGTRCFFRCEEGYVLDGFSNSICKRAKNPGESTFDHPTPTCLRNAMCSLIATPRNGNKSCTQENHQVVPGTVCTFQCDQGFLLQGSQASTCRDAKNPFDAAFDNSIPVCLPNPRCALIATPQHGSKRCTEEQSLVLPETVCTFRCDKGYSLEGHQTSTCRDAENPLDAAFDHSLPNCTRNPLCDLIETPRHGNRSCTQEEHQVIPGTLCTFQCDEGFLMQGDPVSTCRDADDPLDAAFDNPTPVCSPNPMCELIGNPQHGSKTCTQKRPLVLPGTICTFKCNEGYLLQGHQRSICRTARNPLDAAFNNPVPICIANPLCDLVGTPQNGSKSCSQENNAVIPGTVCTFQCDEGFLMQGENASTCKNAPNPLDAAFDNPVPVCMPDPMCRLIQSPKHGGKICTQEKALVLPGTTCTFYCDEGYLLQGYLTSTCRDAVNPLEAAFDNPTPTCGPNPLCDTLATPQHGSISCTDENDQVTPGTICQFGCDEGYLLQGRRISTCRDAVNPLDAAFDNPIPICKPNPMCEIIATPKHGRKTCSEGGSQVLPETACAFQCNAGYLLQGHKLSTCKDAKNPLDAAFDNPVPVCIRNPLCAIVGTPQYGSKSCTLEEDLVIPGTVCTFQCDKGYLLQGNQTATCKDAEDPLDAAFNNPIPICIPNPLCNVVGTPKHGGKSCTREGNFLTPGTVCTFQCNEGFVMEGEQVSTCRDAENPVDAAFDNPVPVCIPNPMCELIGTPEHGSKLCTQKKNLVSPGTVCSFHCDEGYLLQGHLVSTCRDAENPLEASFDNPIPTCLPNPLCDLVATPQNGSKSCTKEDAKVNPGTVCTFECDEGFLLQGLHVSTCRDATNPLDASFDNTTPLCIPNPMCELIATPEHGSKNCTQDNFLVSPGTICTFFCDEGYVLQGQEYSSCVLNHPLDATFNNPIPMCAPKPKCPVHDSPRFGNIACSQEGTDVDTGTTCQFSCDEGYVLVGDAEVICQEGEVPLEPNFDHPAPFCFPKPKCVSMESPEFGQKRCTQDGVEVDIGVMCTFECNEGYLLVGHTFSVCGEGFSPTEAVFNNPVPICKANPMCNVISSPQFGSKICTKKGRKVSPETVCTFSCNVGHYLEGSHKSTCKTEANGLHAAFDKPVPNCKPEPRCAKVSSLQNGTVVCSQTGTTFELGTICNFFCDVGFTVEGASNSTCMADKDFLSASFDNSIPTCKVNLAEQCKELEPIDKGSISCTMENHVGSACQFECDSGLMLYPANRTETVCEVASNAWSSPSPCCVYVCPNIFMNLVLILDSSGSIGEENWQTLLKFAAYFVGLLELAEDKTKVAVLTYSDDVDVKNQIRLTADKSRLKNRIKKLPWLGLETSTGKALRRARVSMRRYDRSRIPEEEGSLQNIVVLITDGAASDNAIGPAIKLRREATVFVVGVQPALGFIKRSELSEIAGDHKRVLFLADGYEELNNNFATELTELVCGSPTCPKVT</sequence>
<dbReference type="PROSITE" id="PS50234">
    <property type="entry name" value="VWFA"/>
    <property type="match status" value="1"/>
</dbReference>
<feature type="domain" description="Sushi" evidence="8">
    <location>
        <begin position="541"/>
        <end position="607"/>
    </location>
</feature>
<dbReference type="Gene3D" id="2.10.70.10">
    <property type="entry name" value="Complement Module, domain 1"/>
    <property type="match status" value="24"/>
</dbReference>
<feature type="domain" description="Sushi" evidence="8">
    <location>
        <begin position="881"/>
        <end position="947"/>
    </location>
</feature>
<evidence type="ECO:0000256" key="5">
    <source>
        <dbReference type="SAM" id="MobiDB-lite"/>
    </source>
</evidence>
<name>A0ABP0H169_CLALP</name>
<feature type="domain" description="Sushi" evidence="8">
    <location>
        <begin position="1698"/>
        <end position="1759"/>
    </location>
</feature>
<comment type="caution">
    <text evidence="9">The sequence shown here is derived from an EMBL/GenBank/DDBJ whole genome shotgun (WGS) entry which is preliminary data.</text>
</comment>
<feature type="domain" description="Sushi" evidence="8">
    <location>
        <begin position="1085"/>
        <end position="1151"/>
    </location>
</feature>